<dbReference type="WBParaSite" id="GPUH_0002317401-mRNA-1">
    <property type="protein sequence ID" value="GPUH_0002317401-mRNA-1"/>
    <property type="gene ID" value="GPUH_0002317401"/>
</dbReference>
<keyword evidence="2" id="KW-1185">Reference proteome</keyword>
<protein>
    <submittedName>
        <fullName evidence="3">Rx_N domain-containing protein</fullName>
    </submittedName>
</protein>
<dbReference type="AlphaFoldDB" id="A0A183EQA4"/>
<accession>A0A183EQA4</accession>
<reference evidence="3" key="1">
    <citation type="submission" date="2016-06" db="UniProtKB">
        <authorList>
            <consortium name="WormBaseParasite"/>
        </authorList>
    </citation>
    <scope>IDENTIFICATION</scope>
</reference>
<dbReference type="Proteomes" id="UP000271098">
    <property type="component" value="Unassembled WGS sequence"/>
</dbReference>
<gene>
    <name evidence="1" type="ORF">GPUH_LOCUS23143</name>
</gene>
<reference evidence="1 2" key="2">
    <citation type="submission" date="2018-11" db="EMBL/GenBank/DDBJ databases">
        <authorList>
            <consortium name="Pathogen Informatics"/>
        </authorList>
    </citation>
    <scope>NUCLEOTIDE SEQUENCE [LARGE SCALE GENOMIC DNA]</scope>
</reference>
<dbReference type="EMBL" id="UYRT01096947">
    <property type="protein sequence ID" value="VDN41051.1"/>
    <property type="molecule type" value="Genomic_DNA"/>
</dbReference>
<proteinExistence type="predicted"/>
<name>A0A183EQA4_9BILA</name>
<organism evidence="3">
    <name type="scientific">Gongylonema pulchrum</name>
    <dbReference type="NCBI Taxonomy" id="637853"/>
    <lineage>
        <taxon>Eukaryota</taxon>
        <taxon>Metazoa</taxon>
        <taxon>Ecdysozoa</taxon>
        <taxon>Nematoda</taxon>
        <taxon>Chromadorea</taxon>
        <taxon>Rhabditida</taxon>
        <taxon>Spirurina</taxon>
        <taxon>Spiruromorpha</taxon>
        <taxon>Spiruroidea</taxon>
        <taxon>Gongylonematidae</taxon>
        <taxon>Gongylonema</taxon>
    </lineage>
</organism>
<sequence length="97" mass="11125">MAGLSKDTPPNSRLSDVIHSVVGKIRSFVRARAALSRITHSLRTLKRFSENSFEFDRIADALKLFEELKDTSYYPTNVCAKLTDFRMITAEQFFVSY</sequence>
<evidence type="ECO:0000313" key="1">
    <source>
        <dbReference type="EMBL" id="VDN41051.1"/>
    </source>
</evidence>
<evidence type="ECO:0000313" key="3">
    <source>
        <dbReference type="WBParaSite" id="GPUH_0002317401-mRNA-1"/>
    </source>
</evidence>
<evidence type="ECO:0000313" key="2">
    <source>
        <dbReference type="Proteomes" id="UP000271098"/>
    </source>
</evidence>